<dbReference type="Proteomes" id="UP000827549">
    <property type="component" value="Chromosome 4"/>
</dbReference>
<dbReference type="GeneID" id="87808617"/>
<accession>A0AAF0Y7X8</accession>
<keyword evidence="2" id="KW-1185">Reference proteome</keyword>
<dbReference type="InterPro" id="IPR016024">
    <property type="entry name" value="ARM-type_fold"/>
</dbReference>
<dbReference type="SUPFAM" id="SSF48371">
    <property type="entry name" value="ARM repeat"/>
    <property type="match status" value="1"/>
</dbReference>
<dbReference type="EMBL" id="CP086717">
    <property type="protein sequence ID" value="WOO81873.1"/>
    <property type="molecule type" value="Genomic_DNA"/>
</dbReference>
<proteinExistence type="predicted"/>
<protein>
    <submittedName>
        <fullName evidence="1">Uncharacterized protein</fullName>
    </submittedName>
</protein>
<evidence type="ECO:0000313" key="2">
    <source>
        <dbReference type="Proteomes" id="UP000827549"/>
    </source>
</evidence>
<sequence>MNTDDALVQQLGELVHRSDQGNDGYADNLGKQAAILAQLAQDLREPSVRDHVGNSGLPLLLARILEKKPPTPRPEQYEGLLEQVGRAAANLAAETPSNVDRLATAHYPERLIDILGTDFGRCLRLEVLRPLVASLYNLAKGSTPAVSKALGTAQATSTLLSLGNHLYTPGVWAGDDHSTRAAIVGWIYDVIDEALPEKGAPAYSLSAKEVALFIPALEGAAPRKAPVDLEDITDSVGNSWEADANITTNAAAILERFAEADKIDPAVLQDKSASEGLFDFVQNAEVAPWLKTKVSAEEAEETEKALGTAKGSVAKAIVHLLSEAGDKIPDWVWARIRLWLSKNDREDLVSVALLAYGNRARSDAASEALLKEEFILPSLVALLVPSTPVRTQHSLVGLLRNLSIPAKNKKILGDAGVIEGVLNLNPWVEQRDIVGSVQGGAIGVIKNLVREAPNAVRFFAAPNGLDPLLALLKRTDDPAIALEGDRVLAASTRSLSDSSALAGADKAVTAAVEPARAKLTSPEIVGALNRFLISGAKYPVLLNEAVVALALQAAIGDKAEVASALLAKHHVKGASKDVHERFEELDGSAIEAAEGQVDVEVGDKNTTRGVDVVAAVIAPAEAGPSGEIQANAVTLVAHLGSSEVNEVIKAAVKAAKLQGNAVADTLTVLLPSLTL</sequence>
<reference evidence="1" key="1">
    <citation type="submission" date="2023-10" db="EMBL/GenBank/DDBJ databases">
        <authorList>
            <person name="Noh H."/>
        </authorList>
    </citation>
    <scope>NUCLEOTIDE SEQUENCE</scope>
    <source>
        <strain evidence="1">DUCC4014</strain>
    </source>
</reference>
<dbReference type="Gene3D" id="1.25.10.10">
    <property type="entry name" value="Leucine-rich Repeat Variant"/>
    <property type="match status" value="2"/>
</dbReference>
<dbReference type="AlphaFoldDB" id="A0AAF0Y7X8"/>
<dbReference type="InterPro" id="IPR011989">
    <property type="entry name" value="ARM-like"/>
</dbReference>
<dbReference type="PANTHER" id="PTHR10957">
    <property type="entry name" value="RAP1 GTPASE-GDP DISSOCIATION STIMULATOR 1"/>
    <property type="match status" value="1"/>
</dbReference>
<dbReference type="GO" id="GO:0005085">
    <property type="term" value="F:guanyl-nucleotide exchange factor activity"/>
    <property type="evidence" value="ECO:0007669"/>
    <property type="project" value="InterPro"/>
</dbReference>
<evidence type="ECO:0000313" key="1">
    <source>
        <dbReference type="EMBL" id="WOO81873.1"/>
    </source>
</evidence>
<dbReference type="RefSeq" id="XP_062627905.1">
    <property type="nucleotide sequence ID" value="XM_062771921.1"/>
</dbReference>
<organism evidence="1 2">
    <name type="scientific">Vanrija pseudolonga</name>
    <dbReference type="NCBI Taxonomy" id="143232"/>
    <lineage>
        <taxon>Eukaryota</taxon>
        <taxon>Fungi</taxon>
        <taxon>Dikarya</taxon>
        <taxon>Basidiomycota</taxon>
        <taxon>Agaricomycotina</taxon>
        <taxon>Tremellomycetes</taxon>
        <taxon>Trichosporonales</taxon>
        <taxon>Trichosporonaceae</taxon>
        <taxon>Vanrija</taxon>
    </lineage>
</organism>
<gene>
    <name evidence="1" type="ORF">LOC62_04G005388</name>
</gene>
<name>A0AAF0Y7X8_9TREE</name>
<dbReference type="InterPro" id="IPR040144">
    <property type="entry name" value="RAP1GDS1"/>
</dbReference>